<dbReference type="Gene3D" id="2.30.30.40">
    <property type="entry name" value="SH3 Domains"/>
    <property type="match status" value="1"/>
</dbReference>
<evidence type="ECO:0000313" key="2">
    <source>
        <dbReference type="EMBL" id="KAH3893268.1"/>
    </source>
</evidence>
<dbReference type="EMBL" id="JAIWYP010000001">
    <property type="protein sequence ID" value="KAH3893268.1"/>
    <property type="molecule type" value="Genomic_DNA"/>
</dbReference>
<keyword evidence="3" id="KW-1185">Reference proteome</keyword>
<gene>
    <name evidence="2" type="ORF">DPMN_017414</name>
</gene>
<organism evidence="2 3">
    <name type="scientific">Dreissena polymorpha</name>
    <name type="common">Zebra mussel</name>
    <name type="synonym">Mytilus polymorpha</name>
    <dbReference type="NCBI Taxonomy" id="45954"/>
    <lineage>
        <taxon>Eukaryota</taxon>
        <taxon>Metazoa</taxon>
        <taxon>Spiralia</taxon>
        <taxon>Lophotrochozoa</taxon>
        <taxon>Mollusca</taxon>
        <taxon>Bivalvia</taxon>
        <taxon>Autobranchia</taxon>
        <taxon>Heteroconchia</taxon>
        <taxon>Euheterodonta</taxon>
        <taxon>Imparidentia</taxon>
        <taxon>Neoheterodontei</taxon>
        <taxon>Myida</taxon>
        <taxon>Dreissenoidea</taxon>
        <taxon>Dreissenidae</taxon>
        <taxon>Dreissena</taxon>
    </lineage>
</organism>
<dbReference type="Gene3D" id="3.40.50.410">
    <property type="entry name" value="von Willebrand factor, type A domain"/>
    <property type="match status" value="1"/>
</dbReference>
<dbReference type="InterPro" id="IPR037252">
    <property type="entry name" value="Mib_Herc2_sf"/>
</dbReference>
<dbReference type="InterPro" id="IPR036465">
    <property type="entry name" value="vWFA_dom_sf"/>
</dbReference>
<accession>A0A9D4NBB7</accession>
<proteinExistence type="predicted"/>
<feature type="domain" description="VWFA" evidence="1">
    <location>
        <begin position="152"/>
        <end position="355"/>
    </location>
</feature>
<evidence type="ECO:0000259" key="1">
    <source>
        <dbReference type="PROSITE" id="PS50234"/>
    </source>
</evidence>
<name>A0A9D4NBB7_DREPO</name>
<dbReference type="SUPFAM" id="SSF159034">
    <property type="entry name" value="Mib/herc2 domain-like"/>
    <property type="match status" value="1"/>
</dbReference>
<protein>
    <recommendedName>
        <fullName evidence="1">VWFA domain-containing protein</fullName>
    </recommendedName>
</protein>
<dbReference type="Pfam" id="PF00092">
    <property type="entry name" value="VWA"/>
    <property type="match status" value="1"/>
</dbReference>
<sequence>MEHQVFINIKDIQTCYNTIVQRLNSLNENTKSTCTQCPLRIARISKGRLHLTYLISVADLETRMGKLIALADDTNINESEITPRFDDIKAQLDDMHMFMNVSDASHAAKNVTRIIRQHKKYYIPGSEVTWRTLADKSQERALPGTVRSRFITMVLCLDISESMSSNNGWGQTLEFVNDFLAELKELKTNDERLLDEYIAVTTFGHETKIHKALTNNYDDIKEHIQGLTLGGPSPLYGGLLLSMATAHIAKRRYVPSVNSLNLSPRIIVITDGCPTDTLLHAGPDIQDESKVEQTVSYISEAVEEIDKRDFELFFIGVGKCNKTFIHKMSTISQSKMYSYKDGRRLARYGFFESHLASHGLQLKLSLKTSLSVWDEDDIQFIRADTRRRCERPYGSLFQESNDASLLSLGSRVRRGPAWKDGCIDNSGPGTVIGHFDGKLLVTWDLNDHTSSYRYTRDCFEVQAVDEPRVLNPFESMATGCKVKPGRNCLSRDIGDSNRGIVLRVETPHATIRWDNGHIGKHCYGVDTNTEIELE</sequence>
<dbReference type="GO" id="GO:0004842">
    <property type="term" value="F:ubiquitin-protein transferase activity"/>
    <property type="evidence" value="ECO:0007669"/>
    <property type="project" value="InterPro"/>
</dbReference>
<dbReference type="PROSITE" id="PS50234">
    <property type="entry name" value="VWFA"/>
    <property type="match status" value="1"/>
</dbReference>
<dbReference type="SMART" id="SM00327">
    <property type="entry name" value="VWA"/>
    <property type="match status" value="1"/>
</dbReference>
<dbReference type="SUPFAM" id="SSF53300">
    <property type="entry name" value="vWA-like"/>
    <property type="match status" value="1"/>
</dbReference>
<dbReference type="GO" id="GO:0046872">
    <property type="term" value="F:metal ion binding"/>
    <property type="evidence" value="ECO:0007669"/>
    <property type="project" value="InterPro"/>
</dbReference>
<reference evidence="2" key="1">
    <citation type="journal article" date="2019" name="bioRxiv">
        <title>The Genome of the Zebra Mussel, Dreissena polymorpha: A Resource for Invasive Species Research.</title>
        <authorList>
            <person name="McCartney M.A."/>
            <person name="Auch B."/>
            <person name="Kono T."/>
            <person name="Mallez S."/>
            <person name="Zhang Y."/>
            <person name="Obille A."/>
            <person name="Becker A."/>
            <person name="Abrahante J.E."/>
            <person name="Garbe J."/>
            <person name="Badalamenti J.P."/>
            <person name="Herman A."/>
            <person name="Mangelson H."/>
            <person name="Liachko I."/>
            <person name="Sullivan S."/>
            <person name="Sone E.D."/>
            <person name="Koren S."/>
            <person name="Silverstein K.A.T."/>
            <person name="Beckman K.B."/>
            <person name="Gohl D.M."/>
        </authorList>
    </citation>
    <scope>NUCLEOTIDE SEQUENCE</scope>
    <source>
        <strain evidence="2">Duluth1</strain>
        <tissue evidence="2">Whole animal</tissue>
    </source>
</reference>
<comment type="caution">
    <text evidence="2">The sequence shown here is derived from an EMBL/GenBank/DDBJ whole genome shotgun (WGS) entry which is preliminary data.</text>
</comment>
<evidence type="ECO:0000313" key="3">
    <source>
        <dbReference type="Proteomes" id="UP000828390"/>
    </source>
</evidence>
<dbReference type="CDD" id="cd00198">
    <property type="entry name" value="vWFA"/>
    <property type="match status" value="1"/>
</dbReference>
<dbReference type="AlphaFoldDB" id="A0A9D4NBB7"/>
<reference evidence="2" key="2">
    <citation type="submission" date="2020-11" db="EMBL/GenBank/DDBJ databases">
        <authorList>
            <person name="McCartney M.A."/>
            <person name="Auch B."/>
            <person name="Kono T."/>
            <person name="Mallez S."/>
            <person name="Becker A."/>
            <person name="Gohl D.M."/>
            <person name="Silverstein K.A.T."/>
            <person name="Koren S."/>
            <person name="Bechman K.B."/>
            <person name="Herman A."/>
            <person name="Abrahante J.E."/>
            <person name="Garbe J."/>
        </authorList>
    </citation>
    <scope>NUCLEOTIDE SEQUENCE</scope>
    <source>
        <strain evidence="2">Duluth1</strain>
        <tissue evidence="2">Whole animal</tissue>
    </source>
</reference>
<dbReference type="InterPro" id="IPR002035">
    <property type="entry name" value="VWF_A"/>
</dbReference>
<dbReference type="Proteomes" id="UP000828390">
    <property type="component" value="Unassembled WGS sequence"/>
</dbReference>